<feature type="region of interest" description="Disordered" evidence="1">
    <location>
        <begin position="94"/>
        <end position="116"/>
    </location>
</feature>
<feature type="signal peptide" evidence="2">
    <location>
        <begin position="1"/>
        <end position="26"/>
    </location>
</feature>
<dbReference type="RefSeq" id="WP_369600255.1">
    <property type="nucleotide sequence ID" value="NZ_CP154858.1"/>
</dbReference>
<reference evidence="3" key="1">
    <citation type="submission" date="2024-05" db="EMBL/GenBank/DDBJ databases">
        <title>Genome sequencing of novel strain.</title>
        <authorList>
            <person name="Ganbat D."/>
            <person name="Ganbat S."/>
            <person name="Lee S.-J."/>
        </authorList>
    </citation>
    <scope>NUCLEOTIDE SEQUENCE</scope>
    <source>
        <strain evidence="3">SMD15-11</strain>
    </source>
</reference>
<dbReference type="KEGG" id="tcd:AAIA72_10405"/>
<dbReference type="AlphaFoldDB" id="A0AB39UTA1"/>
<dbReference type="EMBL" id="CP154858">
    <property type="protein sequence ID" value="XDT71217.1"/>
    <property type="molecule type" value="Genomic_DNA"/>
</dbReference>
<accession>A0AB39UTA1</accession>
<proteinExistence type="predicted"/>
<evidence type="ECO:0000256" key="1">
    <source>
        <dbReference type="SAM" id="MobiDB-lite"/>
    </source>
</evidence>
<name>A0AB39UTA1_9GAMM</name>
<evidence type="ECO:0000256" key="2">
    <source>
        <dbReference type="SAM" id="SignalP"/>
    </source>
</evidence>
<protein>
    <submittedName>
        <fullName evidence="3">Uncharacterized protein</fullName>
    </submittedName>
</protein>
<organism evidence="3">
    <name type="scientific">Thermohahella caldifontis</name>
    <dbReference type="NCBI Taxonomy" id="3142973"/>
    <lineage>
        <taxon>Bacteria</taxon>
        <taxon>Pseudomonadati</taxon>
        <taxon>Pseudomonadota</taxon>
        <taxon>Gammaproteobacteria</taxon>
        <taxon>Oceanospirillales</taxon>
        <taxon>Hahellaceae</taxon>
        <taxon>Thermohahella</taxon>
    </lineage>
</organism>
<gene>
    <name evidence="3" type="ORF">AAIA72_10405</name>
</gene>
<evidence type="ECO:0000313" key="3">
    <source>
        <dbReference type="EMBL" id="XDT71217.1"/>
    </source>
</evidence>
<keyword evidence="2" id="KW-0732">Signal</keyword>
<feature type="chain" id="PRO_5044285373" evidence="2">
    <location>
        <begin position="27"/>
        <end position="116"/>
    </location>
</feature>
<sequence length="116" mass="12215">MLRRVPFFLAMSLVWLLGLLSAGQSAASVQLSACPDDADRAFACAPGPQARQPGLVPGLVGICAALPDSETDEISGILQAEPAYPAVPARCRSQRVPAQPRLAGRFSPRQPQAPPR</sequence>